<proteinExistence type="predicted"/>
<dbReference type="EMBL" id="OFSM01000026">
    <property type="protein sequence ID" value="SOY31469.1"/>
    <property type="molecule type" value="Genomic_DNA"/>
</dbReference>
<evidence type="ECO:0000313" key="1">
    <source>
        <dbReference type="EMBL" id="SOY31469.1"/>
    </source>
</evidence>
<protein>
    <submittedName>
        <fullName evidence="1">Uncharacterized protein</fullName>
    </submittedName>
</protein>
<sequence length="62" mass="7398">MKKELSYRGMSTTQLIEKLKELADSANYCEIEGYLCRAICLLEQYRDEYDFVHKNDDYDGYD</sequence>
<evidence type="ECO:0000313" key="2">
    <source>
        <dbReference type="Proteomes" id="UP000236311"/>
    </source>
</evidence>
<dbReference type="RefSeq" id="WP_146040141.1">
    <property type="nucleotide sequence ID" value="NZ_JANJZD010000026.1"/>
</dbReference>
<accession>A0A2K4ZLW0</accession>
<organism evidence="1 2">
    <name type="scientific">Acetatifactor muris</name>
    <dbReference type="NCBI Taxonomy" id="879566"/>
    <lineage>
        <taxon>Bacteria</taxon>
        <taxon>Bacillati</taxon>
        <taxon>Bacillota</taxon>
        <taxon>Clostridia</taxon>
        <taxon>Lachnospirales</taxon>
        <taxon>Lachnospiraceae</taxon>
        <taxon>Acetatifactor</taxon>
    </lineage>
</organism>
<name>A0A2K4ZLW0_9FIRM</name>
<keyword evidence="2" id="KW-1185">Reference proteome</keyword>
<gene>
    <name evidence="1" type="ORF">AMURIS_04212</name>
</gene>
<reference evidence="1 2" key="1">
    <citation type="submission" date="2018-01" db="EMBL/GenBank/DDBJ databases">
        <authorList>
            <person name="Gaut B.S."/>
            <person name="Morton B.R."/>
            <person name="Clegg M.T."/>
            <person name="Duvall M.R."/>
        </authorList>
    </citation>
    <scope>NUCLEOTIDE SEQUENCE [LARGE SCALE GENOMIC DNA]</scope>
    <source>
        <strain evidence="1">GP69</strain>
    </source>
</reference>
<dbReference type="AlphaFoldDB" id="A0A2K4ZLW0"/>
<dbReference type="Proteomes" id="UP000236311">
    <property type="component" value="Unassembled WGS sequence"/>
</dbReference>